<protein>
    <submittedName>
        <fullName evidence="1">Uncharacterized protein</fullName>
    </submittedName>
</protein>
<evidence type="ECO:0000313" key="2">
    <source>
        <dbReference type="Proteomes" id="UP000821865"/>
    </source>
</evidence>
<organism evidence="1 2">
    <name type="scientific">Dermacentor silvarum</name>
    <name type="common">Tick</name>
    <dbReference type="NCBI Taxonomy" id="543639"/>
    <lineage>
        <taxon>Eukaryota</taxon>
        <taxon>Metazoa</taxon>
        <taxon>Ecdysozoa</taxon>
        <taxon>Arthropoda</taxon>
        <taxon>Chelicerata</taxon>
        <taxon>Arachnida</taxon>
        <taxon>Acari</taxon>
        <taxon>Parasitiformes</taxon>
        <taxon>Ixodida</taxon>
        <taxon>Ixodoidea</taxon>
        <taxon>Ixodidae</taxon>
        <taxon>Rhipicephalinae</taxon>
        <taxon>Dermacentor</taxon>
    </lineage>
</organism>
<sequence length="183" mass="20261">MPPKQNKPADMVFYSGQHFGNAGSSLCGLIFRIVVRHVYYATQRLPANKRLDRDDNPQAPPAPPGIVCAPGLEYLALVDQIIIQQQVELLEAILHYETCNAYVAKNSMGQFMYNIAESKITKQWSGLARELFTDADTFGVTFPLDLDVHVKGALIAATMLIDYLFFEETHQKGGDDVLPGMAA</sequence>
<evidence type="ECO:0000313" key="1">
    <source>
        <dbReference type="EMBL" id="KAH7966873.1"/>
    </source>
</evidence>
<accession>A0ACB8DFW4</accession>
<comment type="caution">
    <text evidence="1">The sequence shown here is derived from an EMBL/GenBank/DDBJ whole genome shotgun (WGS) entry which is preliminary data.</text>
</comment>
<keyword evidence="2" id="KW-1185">Reference proteome</keyword>
<gene>
    <name evidence="1" type="ORF">HPB49_020217</name>
</gene>
<reference evidence="1" key="1">
    <citation type="submission" date="2020-05" db="EMBL/GenBank/DDBJ databases">
        <title>Large-scale comparative analyses of tick genomes elucidate their genetic diversity and vector capacities.</title>
        <authorList>
            <person name="Jia N."/>
            <person name="Wang J."/>
            <person name="Shi W."/>
            <person name="Du L."/>
            <person name="Sun Y."/>
            <person name="Zhan W."/>
            <person name="Jiang J."/>
            <person name="Wang Q."/>
            <person name="Zhang B."/>
            <person name="Ji P."/>
            <person name="Sakyi L.B."/>
            <person name="Cui X."/>
            <person name="Yuan T."/>
            <person name="Jiang B."/>
            <person name="Yang W."/>
            <person name="Lam T.T.-Y."/>
            <person name="Chang Q."/>
            <person name="Ding S."/>
            <person name="Wang X."/>
            <person name="Zhu J."/>
            <person name="Ruan X."/>
            <person name="Zhao L."/>
            <person name="Wei J."/>
            <person name="Que T."/>
            <person name="Du C."/>
            <person name="Cheng J."/>
            <person name="Dai P."/>
            <person name="Han X."/>
            <person name="Huang E."/>
            <person name="Gao Y."/>
            <person name="Liu J."/>
            <person name="Shao H."/>
            <person name="Ye R."/>
            <person name="Li L."/>
            <person name="Wei W."/>
            <person name="Wang X."/>
            <person name="Wang C."/>
            <person name="Yang T."/>
            <person name="Huo Q."/>
            <person name="Li W."/>
            <person name="Guo W."/>
            <person name="Chen H."/>
            <person name="Zhou L."/>
            <person name="Ni X."/>
            <person name="Tian J."/>
            <person name="Zhou Y."/>
            <person name="Sheng Y."/>
            <person name="Liu T."/>
            <person name="Pan Y."/>
            <person name="Xia L."/>
            <person name="Li J."/>
            <person name="Zhao F."/>
            <person name="Cao W."/>
        </authorList>
    </citation>
    <scope>NUCLEOTIDE SEQUENCE</scope>
    <source>
        <strain evidence="1">Dsil-2018</strain>
    </source>
</reference>
<proteinExistence type="predicted"/>
<name>A0ACB8DFW4_DERSI</name>
<dbReference type="Proteomes" id="UP000821865">
    <property type="component" value="Chromosome 2"/>
</dbReference>
<dbReference type="EMBL" id="CM023471">
    <property type="protein sequence ID" value="KAH7966873.1"/>
    <property type="molecule type" value="Genomic_DNA"/>
</dbReference>